<accession>A0A0R0BWT5</accession>
<gene>
    <name evidence="1" type="ORF">ABB27_18845</name>
</gene>
<dbReference type="AlphaFoldDB" id="A0A0R0BWT5"/>
<reference evidence="1 2" key="1">
    <citation type="submission" date="2015-05" db="EMBL/GenBank/DDBJ databases">
        <title>Genome sequencing and analysis of members of genus Stenotrophomonas.</title>
        <authorList>
            <person name="Patil P.P."/>
            <person name="Midha S."/>
            <person name="Patil P.B."/>
        </authorList>
    </citation>
    <scope>NUCLEOTIDE SEQUENCE [LARGE SCALE GENOMIC DNA]</scope>
    <source>
        <strain evidence="1 2">DSM 18941</strain>
    </source>
</reference>
<dbReference type="InterPro" id="IPR010344">
    <property type="entry name" value="YbjH"/>
</dbReference>
<feature type="non-terminal residue" evidence="1">
    <location>
        <position position="70"/>
    </location>
</feature>
<evidence type="ECO:0000313" key="1">
    <source>
        <dbReference type="EMBL" id="KRG61686.1"/>
    </source>
</evidence>
<keyword evidence="2" id="KW-1185">Reference proteome</keyword>
<sequence>MHVSVTLLCLGIAADLQAQQAPTPSSSDWGGIGLLQTPTARMAAEGELGITASHTSPYSRYTVTLQPLPW</sequence>
<dbReference type="OrthoDB" id="19542at2"/>
<dbReference type="Pfam" id="PF06082">
    <property type="entry name" value="YjbH"/>
    <property type="match status" value="1"/>
</dbReference>
<dbReference type="EMBL" id="LDJJ01000102">
    <property type="protein sequence ID" value="KRG61686.1"/>
    <property type="molecule type" value="Genomic_DNA"/>
</dbReference>
<name>A0A0R0BWT5_9GAMM</name>
<protein>
    <submittedName>
        <fullName evidence="1">Uncharacterized protein</fullName>
    </submittedName>
</protein>
<dbReference type="Proteomes" id="UP000051863">
    <property type="component" value="Unassembled WGS sequence"/>
</dbReference>
<organism evidence="1 2">
    <name type="scientific">Stenotrophomonas terrae</name>
    <dbReference type="NCBI Taxonomy" id="405446"/>
    <lineage>
        <taxon>Bacteria</taxon>
        <taxon>Pseudomonadati</taxon>
        <taxon>Pseudomonadota</taxon>
        <taxon>Gammaproteobacteria</taxon>
        <taxon>Lysobacterales</taxon>
        <taxon>Lysobacteraceae</taxon>
        <taxon>Stenotrophomonas</taxon>
    </lineage>
</organism>
<evidence type="ECO:0000313" key="2">
    <source>
        <dbReference type="Proteomes" id="UP000051863"/>
    </source>
</evidence>
<proteinExistence type="predicted"/>
<comment type="caution">
    <text evidence="1">The sequence shown here is derived from an EMBL/GenBank/DDBJ whole genome shotgun (WGS) entry which is preliminary data.</text>
</comment>
<dbReference type="PATRIC" id="fig|405446.3.peg.155"/>